<dbReference type="AlphaFoldDB" id="A0A369MPV4"/>
<dbReference type="Pfam" id="PF00664">
    <property type="entry name" value="ABC_membrane"/>
    <property type="match status" value="1"/>
</dbReference>
<comment type="caution">
    <text evidence="10">The sequence shown here is derived from an EMBL/GenBank/DDBJ whole genome shotgun (WGS) entry which is preliminary data.</text>
</comment>
<dbReference type="Pfam" id="PF00005">
    <property type="entry name" value="ABC_tran"/>
    <property type="match status" value="1"/>
</dbReference>
<evidence type="ECO:0000256" key="5">
    <source>
        <dbReference type="ARBA" id="ARBA00022989"/>
    </source>
</evidence>
<dbReference type="SMART" id="SM00382">
    <property type="entry name" value="AAA"/>
    <property type="match status" value="1"/>
</dbReference>
<dbReference type="PANTHER" id="PTHR43394">
    <property type="entry name" value="ATP-DEPENDENT PERMEASE MDL1, MITOCHONDRIAL"/>
    <property type="match status" value="1"/>
</dbReference>
<evidence type="ECO:0000256" key="7">
    <source>
        <dbReference type="SAM" id="Phobius"/>
    </source>
</evidence>
<dbReference type="SUPFAM" id="SSF90123">
    <property type="entry name" value="ABC transporter transmembrane region"/>
    <property type="match status" value="1"/>
</dbReference>
<keyword evidence="5 7" id="KW-1133">Transmembrane helix</keyword>
<comment type="subcellular location">
    <subcellularLocation>
        <location evidence="1">Cell membrane</location>
        <topology evidence="1">Multi-pass membrane protein</topology>
    </subcellularLocation>
</comment>
<dbReference type="InterPro" id="IPR039421">
    <property type="entry name" value="Type_1_exporter"/>
</dbReference>
<dbReference type="PANTHER" id="PTHR43394:SF1">
    <property type="entry name" value="ATP-BINDING CASSETTE SUB-FAMILY B MEMBER 10, MITOCHONDRIAL"/>
    <property type="match status" value="1"/>
</dbReference>
<organism evidence="10 11">
    <name type="scientific">Eggerthella lenta</name>
    <name type="common">Eubacterium lentum</name>
    <dbReference type="NCBI Taxonomy" id="84112"/>
    <lineage>
        <taxon>Bacteria</taxon>
        <taxon>Bacillati</taxon>
        <taxon>Actinomycetota</taxon>
        <taxon>Coriobacteriia</taxon>
        <taxon>Eggerthellales</taxon>
        <taxon>Eggerthellaceae</taxon>
        <taxon>Eggerthella</taxon>
    </lineage>
</organism>
<evidence type="ECO:0000256" key="3">
    <source>
        <dbReference type="ARBA" id="ARBA00022741"/>
    </source>
</evidence>
<dbReference type="CDD" id="cd03247">
    <property type="entry name" value="ABCC_cytochrome_bd"/>
    <property type="match status" value="1"/>
</dbReference>
<feature type="transmembrane region" description="Helical" evidence="7">
    <location>
        <begin position="181"/>
        <end position="204"/>
    </location>
</feature>
<evidence type="ECO:0000313" key="11">
    <source>
        <dbReference type="Proteomes" id="UP000253970"/>
    </source>
</evidence>
<accession>A0A369MPV4</accession>
<dbReference type="Gene3D" id="3.40.50.300">
    <property type="entry name" value="P-loop containing nucleotide triphosphate hydrolases"/>
    <property type="match status" value="1"/>
</dbReference>
<dbReference type="PROSITE" id="PS50929">
    <property type="entry name" value="ABC_TM1F"/>
    <property type="match status" value="1"/>
</dbReference>
<evidence type="ECO:0000256" key="4">
    <source>
        <dbReference type="ARBA" id="ARBA00022840"/>
    </source>
</evidence>
<dbReference type="GO" id="GO:0005886">
    <property type="term" value="C:plasma membrane"/>
    <property type="evidence" value="ECO:0007669"/>
    <property type="project" value="UniProtKB-SubCell"/>
</dbReference>
<dbReference type="GO" id="GO:0034775">
    <property type="term" value="P:glutathione transmembrane transport"/>
    <property type="evidence" value="ECO:0007669"/>
    <property type="project" value="InterPro"/>
</dbReference>
<dbReference type="GO" id="GO:0005524">
    <property type="term" value="F:ATP binding"/>
    <property type="evidence" value="ECO:0007669"/>
    <property type="project" value="UniProtKB-KW"/>
</dbReference>
<keyword evidence="3" id="KW-0547">Nucleotide-binding</keyword>
<dbReference type="GeneID" id="69510866"/>
<dbReference type="InterPro" id="IPR027417">
    <property type="entry name" value="P-loop_NTPase"/>
</dbReference>
<dbReference type="GO" id="GO:0045454">
    <property type="term" value="P:cell redox homeostasis"/>
    <property type="evidence" value="ECO:0007669"/>
    <property type="project" value="InterPro"/>
</dbReference>
<keyword evidence="4" id="KW-0067">ATP-binding</keyword>
<dbReference type="SUPFAM" id="SSF52540">
    <property type="entry name" value="P-loop containing nucleoside triphosphate hydrolases"/>
    <property type="match status" value="1"/>
</dbReference>
<feature type="transmembrane region" description="Helical" evidence="7">
    <location>
        <begin position="64"/>
        <end position="86"/>
    </location>
</feature>
<reference evidence="10 11" key="1">
    <citation type="journal article" date="2018" name="Elife">
        <title>Discovery and characterization of a prevalent human gut bacterial enzyme sufficient for the inactivation of a family of plant toxins.</title>
        <authorList>
            <person name="Koppel N."/>
            <person name="Bisanz J.E."/>
            <person name="Pandelia M.E."/>
            <person name="Turnbaugh P.J."/>
            <person name="Balskus E.P."/>
        </authorList>
    </citation>
    <scope>NUCLEOTIDE SEQUENCE [LARGE SCALE GENOMIC DNA]</scope>
    <source>
        <strain evidence="10 11">W1 BHI 6</strain>
    </source>
</reference>
<proteinExistence type="predicted"/>
<sequence>MSREGEAVQGAVPREEGFASVLRRDAWVKPFFFRYRKALALALFLGLLTFGFASALMFTSGYLVSASAVVETILFLHLPLIFVRIFGVGKPILQYLERLTSHDWVLRMTSGLRLKLYRALERDAVFFRATHRTGDVLGLLAEDIGHIQNLYLRTVFPTVTAWLLFVVLVACLGWFSLWLALAMLLVLGTAVFLVPLVSVLANAARQARHKQMKNELYAELADNVLGVSDWVFAGRGEEYLTRHKERELRMRDVQERMERFGRRRDVVLQALFGICAVLLLVWAGGRFGGEGGDAANWIAAFVLGFFPLIDAFSPLSSAAVEAGAYRDSIARLNDLPTPGEEKPPARVPEAPFDVRVDRAEYRYPGTSRDVLRGLSLTVPQGQRVAVLGRSGAGKSTLASLVRGDIRPDAGGVTLGGSPTADLGDEAAKWIGVIQQRTYLFNMTLRDNLRIGREDATDDEVWDALGRVGLRSMAERLPNGLDTLVDEAGLRFSGGERHRVALARVLLQDVPVVILDEPTVGLDPITERALLDDLFEALAGKTVIMITHHLAGVDAMDRVVFVEDGRIALDGAPDELACTSERYRRLLAFDRGQAAGR</sequence>
<feature type="transmembrane region" description="Helical" evidence="7">
    <location>
        <begin position="266"/>
        <end position="285"/>
    </location>
</feature>
<evidence type="ECO:0000313" key="10">
    <source>
        <dbReference type="EMBL" id="RDB73548.1"/>
    </source>
</evidence>
<dbReference type="InterPro" id="IPR036640">
    <property type="entry name" value="ABC1_TM_sf"/>
</dbReference>
<dbReference type="RefSeq" id="WP_114532510.1">
    <property type="nucleotide sequence ID" value="NZ_CP089331.1"/>
</dbReference>
<dbReference type="InterPro" id="IPR014223">
    <property type="entry name" value="ABC_CydC/D"/>
</dbReference>
<evidence type="ECO:0000259" key="8">
    <source>
        <dbReference type="PROSITE" id="PS50893"/>
    </source>
</evidence>
<dbReference type="GO" id="GO:0016887">
    <property type="term" value="F:ATP hydrolysis activity"/>
    <property type="evidence" value="ECO:0007669"/>
    <property type="project" value="InterPro"/>
</dbReference>
<evidence type="ECO:0000256" key="2">
    <source>
        <dbReference type="ARBA" id="ARBA00022692"/>
    </source>
</evidence>
<dbReference type="InterPro" id="IPR003593">
    <property type="entry name" value="AAA+_ATPase"/>
</dbReference>
<dbReference type="InterPro" id="IPR003439">
    <property type="entry name" value="ABC_transporter-like_ATP-bd"/>
</dbReference>
<keyword evidence="6 7" id="KW-0472">Membrane</keyword>
<dbReference type="NCBIfam" id="TIGR02868">
    <property type="entry name" value="CydC"/>
    <property type="match status" value="1"/>
</dbReference>
<dbReference type="InterPro" id="IPR011527">
    <property type="entry name" value="ABC1_TM_dom"/>
</dbReference>
<evidence type="ECO:0000256" key="1">
    <source>
        <dbReference type="ARBA" id="ARBA00004651"/>
    </source>
</evidence>
<evidence type="ECO:0000259" key="9">
    <source>
        <dbReference type="PROSITE" id="PS50929"/>
    </source>
</evidence>
<feature type="domain" description="ABC transmembrane type-1" evidence="9">
    <location>
        <begin position="40"/>
        <end position="324"/>
    </location>
</feature>
<keyword evidence="2 7" id="KW-0812">Transmembrane</keyword>
<protein>
    <submittedName>
        <fullName evidence="10">Thiol reductant ABC exporter subunit CydC</fullName>
    </submittedName>
</protein>
<dbReference type="GO" id="GO:0015421">
    <property type="term" value="F:ABC-type oligopeptide transporter activity"/>
    <property type="evidence" value="ECO:0007669"/>
    <property type="project" value="TreeGrafter"/>
</dbReference>
<gene>
    <name evidence="10" type="primary">cydC</name>
    <name evidence="10" type="ORF">C1875_01455</name>
</gene>
<evidence type="ECO:0000256" key="6">
    <source>
        <dbReference type="ARBA" id="ARBA00023136"/>
    </source>
</evidence>
<dbReference type="PROSITE" id="PS50893">
    <property type="entry name" value="ABC_TRANSPORTER_2"/>
    <property type="match status" value="1"/>
</dbReference>
<feature type="transmembrane region" description="Helical" evidence="7">
    <location>
        <begin position="297"/>
        <end position="320"/>
    </location>
</feature>
<feature type="domain" description="ABC transporter" evidence="8">
    <location>
        <begin position="354"/>
        <end position="588"/>
    </location>
</feature>
<dbReference type="Gene3D" id="1.20.1560.10">
    <property type="entry name" value="ABC transporter type 1, transmembrane domain"/>
    <property type="match status" value="1"/>
</dbReference>
<dbReference type="Proteomes" id="UP000253970">
    <property type="component" value="Unassembled WGS sequence"/>
</dbReference>
<feature type="transmembrane region" description="Helical" evidence="7">
    <location>
        <begin position="155"/>
        <end position="175"/>
    </location>
</feature>
<feature type="transmembrane region" description="Helical" evidence="7">
    <location>
        <begin position="38"/>
        <end position="58"/>
    </location>
</feature>
<dbReference type="EMBL" id="PPTU01000001">
    <property type="protein sequence ID" value="RDB73548.1"/>
    <property type="molecule type" value="Genomic_DNA"/>
</dbReference>
<name>A0A369MPV4_EGGLN</name>